<reference evidence="4 11" key="1">
    <citation type="submission" date="2015-09" db="EMBL/GenBank/DDBJ databases">
        <authorList>
            <consortium name="Pathogen Informatics"/>
        </authorList>
    </citation>
    <scope>NUCLEOTIDE SEQUENCE [LARGE SCALE GENOMIC DNA]</scope>
    <source>
        <strain evidence="4 11">2789STDY5834880</strain>
    </source>
</reference>
<reference evidence="12 13" key="2">
    <citation type="submission" date="2018-08" db="EMBL/GenBank/DDBJ databases">
        <title>A genome reference for cultivated species of the human gut microbiota.</title>
        <authorList>
            <person name="Zou Y."/>
            <person name="Xue W."/>
            <person name="Luo G."/>
        </authorList>
    </citation>
    <scope>NUCLEOTIDE SEQUENCE [LARGE SCALE GENOMIC DNA]</scope>
    <source>
        <strain evidence="10 12">AM16-49B</strain>
        <strain evidence="9 13">OF02-6LB</strain>
    </source>
</reference>
<evidence type="ECO:0000313" key="9">
    <source>
        <dbReference type="EMBL" id="RGY22412.1"/>
    </source>
</evidence>
<dbReference type="AlphaFoldDB" id="A0A174R2M9"/>
<sequence>MLINIKKTMTILSTLLLGIMCSFCSDTIDVYAGQYGEEEGTNEPETPEVVGKIVHIESLRNPDRGFHLECNLLADEMKSPYNDYEVYGEDLYKKKIEQFDAKDDNLTLVQQYIYLTKWVSKDLDDEALNNIRKVFELMKAQGYKAILRFAYNHAGLNTSGGESKQWILRHIEQLTPLLNEYIGQIATVQVGFIGAWGEWHTSPLANDQDAKNAIVSALLRALPVPYCVEMRYPSHKKALTLEQEEYRGRIGYANDYFTAGEHSHAPGNDFVPNTDDYKQITGEVKANNFYMSGEIPYNEDTEWGLAALITPMKSLRILREHRYSAFDITQNFDLNIMSWKQVKVYPSLLNDNNILFDESYFKDAEGNEVVRSFYEFVRDHLGYRLNLQSESTVEAKNGNLEYNLTITNTGFATVINPKEVYLVLVSGDGQVAKEIKLDVDPKTWIPSTNEEPNQVAKYVIKGSAAAGLSGTYKVGIWMPEKVADLKYNPAYAIKFAPTEKLTHWYDDAGKYAVNIFGEVTF</sequence>
<dbReference type="EMBL" id="VVYD01000008">
    <property type="protein sequence ID" value="KAA5499017.1"/>
    <property type="molecule type" value="Genomic_DNA"/>
</dbReference>
<evidence type="ECO:0000313" key="12">
    <source>
        <dbReference type="Proteomes" id="UP000283512"/>
    </source>
</evidence>
<dbReference type="Proteomes" id="UP000095657">
    <property type="component" value="Unassembled WGS sequence"/>
</dbReference>
<dbReference type="STRING" id="47678.ERS852494_03045"/>
<dbReference type="RefSeq" id="WP_032855144.1">
    <property type="nucleotide sequence ID" value="NZ_CACRTB010000038.1"/>
</dbReference>
<dbReference type="EMBL" id="QSCS01000039">
    <property type="protein sequence ID" value="RGY22412.1"/>
    <property type="molecule type" value="Genomic_DNA"/>
</dbReference>
<dbReference type="Pfam" id="PF16173">
    <property type="entry name" value="DUF4874"/>
    <property type="match status" value="1"/>
</dbReference>
<protein>
    <submittedName>
        <fullName evidence="5">DUF4832 domain-containing protein</fullName>
    </submittedName>
</protein>
<gene>
    <name evidence="10" type="ORF">DW190_02050</name>
    <name evidence="9" type="ORF">DXA49_19340</name>
    <name evidence="4" type="ORF">ERS852494_03045</name>
    <name evidence="8" type="ORF">F2Y31_10515</name>
    <name evidence="7" type="ORF">F2Y35_15915</name>
    <name evidence="5" type="ORF">F2Y36_19470</name>
    <name evidence="6" type="ORF">F2Y39_13555</name>
</gene>
<dbReference type="KEGG" id="bcac:CGC64_08100"/>
<proteinExistence type="predicted"/>
<keyword evidence="1" id="KW-0732">Signal</keyword>
<evidence type="ECO:0000313" key="4">
    <source>
        <dbReference type="EMBL" id="CUP77408.1"/>
    </source>
</evidence>
<dbReference type="Proteomes" id="UP000491168">
    <property type="component" value="Unassembled WGS sequence"/>
</dbReference>
<evidence type="ECO:0000313" key="15">
    <source>
        <dbReference type="Proteomes" id="UP000427825"/>
    </source>
</evidence>
<dbReference type="Pfam" id="PF16116">
    <property type="entry name" value="DUF4832"/>
    <property type="match status" value="1"/>
</dbReference>
<dbReference type="EMBL" id="CZAI01000007">
    <property type="protein sequence ID" value="CUP77408.1"/>
    <property type="molecule type" value="Genomic_DNA"/>
</dbReference>
<feature type="domain" description="DUF4874" evidence="3">
    <location>
        <begin position="61"/>
        <end position="235"/>
    </location>
</feature>
<evidence type="ECO:0000259" key="3">
    <source>
        <dbReference type="Pfam" id="PF16173"/>
    </source>
</evidence>
<feature type="chain" id="PRO_5041863283" evidence="1">
    <location>
        <begin position="25"/>
        <end position="521"/>
    </location>
</feature>
<reference evidence="14 15" key="3">
    <citation type="journal article" date="2019" name="Nat. Med.">
        <title>A library of human gut bacterial isolates paired with longitudinal multiomics data enables mechanistic microbiome research.</title>
        <authorList>
            <person name="Poyet M."/>
            <person name="Groussin M."/>
            <person name="Gibbons S.M."/>
            <person name="Avila-Pacheco J."/>
            <person name="Jiang X."/>
            <person name="Kearney S.M."/>
            <person name="Perrotta A.R."/>
            <person name="Berdy B."/>
            <person name="Zhao S."/>
            <person name="Lieberman T.D."/>
            <person name="Swanson P.K."/>
            <person name="Smith M."/>
            <person name="Roesemann S."/>
            <person name="Alexander J.E."/>
            <person name="Rich S.A."/>
            <person name="Livny J."/>
            <person name="Vlamakis H."/>
            <person name="Clish C."/>
            <person name="Bullock K."/>
            <person name="Deik A."/>
            <person name="Scott J."/>
            <person name="Pierce K.A."/>
            <person name="Xavier R.J."/>
            <person name="Alm E.J."/>
        </authorList>
    </citation>
    <scope>NUCLEOTIDE SEQUENCE [LARGE SCALE GENOMIC DNA]</scope>
    <source>
        <strain evidence="8 14">BIOML-A19</strain>
        <strain evidence="7 17">BIOML-A21</strain>
        <strain evidence="6 15">BIOML-A25</strain>
        <strain evidence="5 16">BIOML-A31</strain>
    </source>
</reference>
<dbReference type="EMBL" id="QRKD01000001">
    <property type="protein sequence ID" value="RHH95419.1"/>
    <property type="molecule type" value="Genomic_DNA"/>
</dbReference>
<organism evidence="4 11">
    <name type="scientific">Bacteroides caccae</name>
    <dbReference type="NCBI Taxonomy" id="47678"/>
    <lineage>
        <taxon>Bacteria</taxon>
        <taxon>Pseudomonadati</taxon>
        <taxon>Bacteroidota</taxon>
        <taxon>Bacteroidia</taxon>
        <taxon>Bacteroidales</taxon>
        <taxon>Bacteroidaceae</taxon>
        <taxon>Bacteroides</taxon>
    </lineage>
</organism>
<evidence type="ECO:0000313" key="17">
    <source>
        <dbReference type="Proteomes" id="UP000491168"/>
    </source>
</evidence>
<evidence type="ECO:0000313" key="11">
    <source>
        <dbReference type="Proteomes" id="UP000095657"/>
    </source>
</evidence>
<evidence type="ECO:0000313" key="13">
    <source>
        <dbReference type="Proteomes" id="UP000284431"/>
    </source>
</evidence>
<evidence type="ECO:0000313" key="8">
    <source>
        <dbReference type="EMBL" id="KAA5499017.1"/>
    </source>
</evidence>
<dbReference type="Proteomes" id="UP000284431">
    <property type="component" value="Unassembled WGS sequence"/>
</dbReference>
<dbReference type="Proteomes" id="UP000368418">
    <property type="component" value="Unassembled WGS sequence"/>
</dbReference>
<evidence type="ECO:0000313" key="10">
    <source>
        <dbReference type="EMBL" id="RHH95419.1"/>
    </source>
</evidence>
<dbReference type="EMBL" id="VVYJ01000007">
    <property type="protein sequence ID" value="KAA5475920.1"/>
    <property type="molecule type" value="Genomic_DNA"/>
</dbReference>
<dbReference type="Proteomes" id="UP000427825">
    <property type="component" value="Unassembled WGS sequence"/>
</dbReference>
<evidence type="ECO:0000259" key="2">
    <source>
        <dbReference type="Pfam" id="PF16116"/>
    </source>
</evidence>
<feature type="domain" description="DUF4832" evidence="2">
    <location>
        <begin position="249"/>
        <end position="496"/>
    </location>
</feature>
<name>A0A174R2M9_9BACE</name>
<dbReference type="Proteomes" id="UP000283512">
    <property type="component" value="Unassembled WGS sequence"/>
</dbReference>
<evidence type="ECO:0000256" key="1">
    <source>
        <dbReference type="SAM" id="SignalP"/>
    </source>
</evidence>
<accession>A0A174R2M9</accession>
<evidence type="ECO:0000313" key="14">
    <source>
        <dbReference type="Proteomes" id="UP000368418"/>
    </source>
</evidence>
<dbReference type="EMBL" id="VVYF01000016">
    <property type="protein sequence ID" value="KAA5489631.1"/>
    <property type="molecule type" value="Genomic_DNA"/>
</dbReference>
<dbReference type="Proteomes" id="UP000475905">
    <property type="component" value="Unassembled WGS sequence"/>
</dbReference>
<evidence type="ECO:0000313" key="5">
    <source>
        <dbReference type="EMBL" id="KAA5459761.1"/>
    </source>
</evidence>
<dbReference type="EMBL" id="VVYP01000030">
    <property type="protein sequence ID" value="KAA5459761.1"/>
    <property type="molecule type" value="Genomic_DNA"/>
</dbReference>
<evidence type="ECO:0000313" key="6">
    <source>
        <dbReference type="EMBL" id="KAA5475920.1"/>
    </source>
</evidence>
<feature type="signal peptide" evidence="1">
    <location>
        <begin position="1"/>
        <end position="24"/>
    </location>
</feature>
<evidence type="ECO:0000313" key="7">
    <source>
        <dbReference type="EMBL" id="KAA5489631.1"/>
    </source>
</evidence>
<dbReference type="InterPro" id="IPR032267">
    <property type="entry name" value="DUF4832"/>
</dbReference>
<evidence type="ECO:0000313" key="16">
    <source>
        <dbReference type="Proteomes" id="UP000475905"/>
    </source>
</evidence>
<dbReference type="InterPro" id="IPR032379">
    <property type="entry name" value="DUF4874"/>
</dbReference>